<dbReference type="Proteomes" id="UP001159363">
    <property type="component" value="Chromosome 3"/>
</dbReference>
<evidence type="ECO:0000256" key="1">
    <source>
        <dbReference type="SAM" id="Phobius"/>
    </source>
</evidence>
<proteinExistence type="predicted"/>
<feature type="transmembrane region" description="Helical" evidence="1">
    <location>
        <begin position="20"/>
        <end position="39"/>
    </location>
</feature>
<dbReference type="EMBL" id="JARBHB010000003">
    <property type="protein sequence ID" value="KAJ8889879.1"/>
    <property type="molecule type" value="Genomic_DNA"/>
</dbReference>
<evidence type="ECO:0000313" key="3">
    <source>
        <dbReference type="Proteomes" id="UP001159363"/>
    </source>
</evidence>
<accession>A0ABQ9HZU7</accession>
<protein>
    <submittedName>
        <fullName evidence="2">Uncharacterized protein</fullName>
    </submittedName>
</protein>
<keyword evidence="1" id="KW-1133">Transmembrane helix</keyword>
<keyword evidence="1" id="KW-0812">Transmembrane</keyword>
<gene>
    <name evidence="2" type="ORF">PR048_009384</name>
</gene>
<name>A0ABQ9HZU7_9NEOP</name>
<organism evidence="2 3">
    <name type="scientific">Dryococelus australis</name>
    <dbReference type="NCBI Taxonomy" id="614101"/>
    <lineage>
        <taxon>Eukaryota</taxon>
        <taxon>Metazoa</taxon>
        <taxon>Ecdysozoa</taxon>
        <taxon>Arthropoda</taxon>
        <taxon>Hexapoda</taxon>
        <taxon>Insecta</taxon>
        <taxon>Pterygota</taxon>
        <taxon>Neoptera</taxon>
        <taxon>Polyneoptera</taxon>
        <taxon>Phasmatodea</taxon>
        <taxon>Verophasmatodea</taxon>
        <taxon>Anareolatae</taxon>
        <taxon>Phasmatidae</taxon>
        <taxon>Eurycanthinae</taxon>
        <taxon>Dryococelus</taxon>
    </lineage>
</organism>
<keyword evidence="1" id="KW-0472">Membrane</keyword>
<reference evidence="2 3" key="1">
    <citation type="submission" date="2023-02" db="EMBL/GenBank/DDBJ databases">
        <title>LHISI_Scaffold_Assembly.</title>
        <authorList>
            <person name="Stuart O.P."/>
            <person name="Cleave R."/>
            <person name="Magrath M.J.L."/>
            <person name="Mikheyev A.S."/>
        </authorList>
    </citation>
    <scope>NUCLEOTIDE SEQUENCE [LARGE SCALE GENOMIC DNA]</scope>
    <source>
        <strain evidence="2">Daus_M_001</strain>
        <tissue evidence="2">Leg muscle</tissue>
    </source>
</reference>
<evidence type="ECO:0000313" key="2">
    <source>
        <dbReference type="EMBL" id="KAJ8889879.1"/>
    </source>
</evidence>
<comment type="caution">
    <text evidence="2">The sequence shown here is derived from an EMBL/GenBank/DDBJ whole genome shotgun (WGS) entry which is preliminary data.</text>
</comment>
<sequence>MQTRLPDVVTLLCCQAKGQLAIVLIMTVVVFWLTLINVVDKTLDKHCSRQTWGNVTPAIQLDLNLLAIIFAEEHENRATAIKFEIHEKMARSWGGLTSVMQPLGICINKPFRDHIHWLYEWLTGDKHNLTPTGKLKRPSLQLICMWILRSWDLIPLEMVSHSFKKTRILNALDSSEDDAL</sequence>
<keyword evidence="3" id="KW-1185">Reference proteome</keyword>